<evidence type="ECO:0000259" key="3">
    <source>
        <dbReference type="PROSITE" id="PS51866"/>
    </source>
</evidence>
<dbReference type="OrthoDB" id="122515at2"/>
<dbReference type="RefSeq" id="WP_044666169.1">
    <property type="nucleotide sequence ID" value="NZ_CDRZ01000288.1"/>
</dbReference>
<proteinExistence type="predicted"/>
<gene>
    <name evidence="4" type="ORF">SSCH_870004</name>
</gene>
<dbReference type="InterPro" id="IPR004606">
    <property type="entry name" value="Mop_domain"/>
</dbReference>
<organism evidence="4 5">
    <name type="scientific">Syntrophaceticus schinkii</name>
    <dbReference type="NCBI Taxonomy" id="499207"/>
    <lineage>
        <taxon>Bacteria</taxon>
        <taxon>Bacillati</taxon>
        <taxon>Bacillota</taxon>
        <taxon>Clostridia</taxon>
        <taxon>Thermoanaerobacterales</taxon>
        <taxon>Thermoanaerobacterales Family III. Incertae Sedis</taxon>
        <taxon>Syntrophaceticus</taxon>
    </lineage>
</organism>
<name>A0A0B7MID4_9FIRM</name>
<evidence type="ECO:0000256" key="2">
    <source>
        <dbReference type="PROSITE-ProRule" id="PRU01213"/>
    </source>
</evidence>
<dbReference type="InterPro" id="IPR008995">
    <property type="entry name" value="Mo/tungstate-bd_C_term_dom"/>
</dbReference>
<accession>A0A0B7MID4</accession>
<dbReference type="SUPFAM" id="SSF50331">
    <property type="entry name" value="MOP-like"/>
    <property type="match status" value="1"/>
</dbReference>
<keyword evidence="5" id="KW-1185">Reference proteome</keyword>
<evidence type="ECO:0000313" key="4">
    <source>
        <dbReference type="EMBL" id="CEO90404.1"/>
    </source>
</evidence>
<reference evidence="5" key="1">
    <citation type="submission" date="2015-01" db="EMBL/GenBank/DDBJ databases">
        <authorList>
            <person name="Manzoor Shahid"/>
            <person name="Zubair Saima"/>
        </authorList>
    </citation>
    <scope>NUCLEOTIDE SEQUENCE [LARGE SCALE GENOMIC DNA]</scope>
    <source>
        <strain evidence="5">Sp3</strain>
    </source>
</reference>
<dbReference type="Gene3D" id="2.40.50.100">
    <property type="match status" value="1"/>
</dbReference>
<dbReference type="PROSITE" id="PS51866">
    <property type="entry name" value="MOP"/>
    <property type="match status" value="1"/>
</dbReference>
<dbReference type="Pfam" id="PF03459">
    <property type="entry name" value="TOBE"/>
    <property type="match status" value="1"/>
</dbReference>
<sequence>MQAAVRNQLSGKITEIKNDMVMSQVTMQVGDNEITSVMTTESLKDADLKEGDTATALIKAIHVVMVK</sequence>
<dbReference type="GO" id="GO:0015689">
    <property type="term" value="P:molybdate ion transport"/>
    <property type="evidence" value="ECO:0007669"/>
    <property type="project" value="InterPro"/>
</dbReference>
<dbReference type="NCBIfam" id="TIGR00638">
    <property type="entry name" value="Mop"/>
    <property type="match status" value="1"/>
</dbReference>
<feature type="domain" description="Mop" evidence="3">
    <location>
        <begin position="2"/>
        <end position="67"/>
    </location>
</feature>
<protein>
    <submittedName>
        <fullName evidence="4">Molybdenum-pterin binding protein</fullName>
    </submittedName>
</protein>
<dbReference type="Proteomes" id="UP000046155">
    <property type="component" value="Unassembled WGS sequence"/>
</dbReference>
<dbReference type="InterPro" id="IPR005116">
    <property type="entry name" value="Transp-assoc_OB_typ1"/>
</dbReference>
<evidence type="ECO:0000313" key="5">
    <source>
        <dbReference type="Proteomes" id="UP000046155"/>
    </source>
</evidence>
<dbReference type="AlphaFoldDB" id="A0A0B7MID4"/>
<keyword evidence="1 2" id="KW-0500">Molybdenum</keyword>
<evidence type="ECO:0000256" key="1">
    <source>
        <dbReference type="ARBA" id="ARBA00022505"/>
    </source>
</evidence>
<dbReference type="EMBL" id="CDRZ01000288">
    <property type="protein sequence ID" value="CEO90404.1"/>
    <property type="molecule type" value="Genomic_DNA"/>
</dbReference>